<dbReference type="AlphaFoldDB" id="A0A915HTE6"/>
<organism evidence="1 2">
    <name type="scientific">Romanomermis culicivorax</name>
    <name type="common">Nematode worm</name>
    <dbReference type="NCBI Taxonomy" id="13658"/>
    <lineage>
        <taxon>Eukaryota</taxon>
        <taxon>Metazoa</taxon>
        <taxon>Ecdysozoa</taxon>
        <taxon>Nematoda</taxon>
        <taxon>Enoplea</taxon>
        <taxon>Dorylaimia</taxon>
        <taxon>Mermithida</taxon>
        <taxon>Mermithoidea</taxon>
        <taxon>Mermithidae</taxon>
        <taxon>Romanomermis</taxon>
    </lineage>
</organism>
<reference evidence="2" key="1">
    <citation type="submission" date="2022-11" db="UniProtKB">
        <authorList>
            <consortium name="WormBaseParasite"/>
        </authorList>
    </citation>
    <scope>IDENTIFICATION</scope>
</reference>
<keyword evidence="1" id="KW-1185">Reference proteome</keyword>
<accession>A0A915HTE6</accession>
<dbReference type="Proteomes" id="UP000887565">
    <property type="component" value="Unplaced"/>
</dbReference>
<dbReference type="WBParaSite" id="nRc.2.0.1.t04665-RA">
    <property type="protein sequence ID" value="nRc.2.0.1.t04665-RA"/>
    <property type="gene ID" value="nRc.2.0.1.g04665"/>
</dbReference>
<evidence type="ECO:0000313" key="2">
    <source>
        <dbReference type="WBParaSite" id="nRc.2.0.1.t04665-RA"/>
    </source>
</evidence>
<proteinExistence type="predicted"/>
<evidence type="ECO:0000313" key="1">
    <source>
        <dbReference type="Proteomes" id="UP000887565"/>
    </source>
</evidence>
<name>A0A915HTE6_ROMCU</name>
<sequence>MIAKLVYHQAGQIPCFKTLAHIIHGMQEKSFKLILSIEAVVKYGLNSIIWLSKVPRTAKFANFVILEAFYKKTDYILYSFVNDQCSDRMKVHSKKEYCITKAALAETPTAASTILK</sequence>
<protein>
    <submittedName>
        <fullName evidence="2">Uncharacterized protein</fullName>
    </submittedName>
</protein>